<accession>A0A0L6CNC7</accession>
<dbReference type="InterPro" id="IPR002925">
    <property type="entry name" value="Dienelactn_hydro"/>
</dbReference>
<name>A0A0L6CNC7_9MICO</name>
<dbReference type="RefSeq" id="WP_050671568.1">
    <property type="nucleotide sequence ID" value="NZ_LAIR01000002.1"/>
</dbReference>
<dbReference type="Pfam" id="PF01738">
    <property type="entry name" value="DLH"/>
    <property type="match status" value="1"/>
</dbReference>
<reference evidence="3" key="1">
    <citation type="submission" date="2015-03" db="EMBL/GenBank/DDBJ databases">
        <title>Luteipulveratus halotolerans sp. nov., a novel actinobacterium (Dermacoccaceae) from Sarawak, Malaysia.</title>
        <authorList>
            <person name="Juboi H."/>
            <person name="Basik A."/>
            <person name="Shamsul S.S."/>
            <person name="Arnold P."/>
            <person name="Schmitt E.K."/>
            <person name="Sanglier J.-J."/>
            <person name="Yeo T."/>
        </authorList>
    </citation>
    <scope>NUCLEOTIDE SEQUENCE [LARGE SCALE GENOMIC DNA]</scope>
    <source>
        <strain evidence="3">C296001</strain>
    </source>
</reference>
<dbReference type="PANTHER" id="PTHR46623:SF6">
    <property type="entry name" value="ALPHA_BETA-HYDROLASES SUPERFAMILY PROTEIN"/>
    <property type="match status" value="1"/>
</dbReference>
<evidence type="ECO:0000313" key="2">
    <source>
        <dbReference type="EMBL" id="KNX39023.1"/>
    </source>
</evidence>
<evidence type="ECO:0000313" key="3">
    <source>
        <dbReference type="Proteomes" id="UP000037397"/>
    </source>
</evidence>
<proteinExistence type="predicted"/>
<keyword evidence="3" id="KW-1185">Reference proteome</keyword>
<dbReference type="AlphaFoldDB" id="A0A0L6CNC7"/>
<dbReference type="EMBL" id="LAIR01000002">
    <property type="protein sequence ID" value="KNX39023.1"/>
    <property type="molecule type" value="Genomic_DNA"/>
</dbReference>
<gene>
    <name evidence="2" type="ORF">VV01_20840</name>
</gene>
<dbReference type="SUPFAM" id="SSF53474">
    <property type="entry name" value="alpha/beta-Hydrolases"/>
    <property type="match status" value="1"/>
</dbReference>
<dbReference type="OrthoDB" id="3208682at2"/>
<dbReference type="GO" id="GO:0016787">
    <property type="term" value="F:hydrolase activity"/>
    <property type="evidence" value="ECO:0007669"/>
    <property type="project" value="InterPro"/>
</dbReference>
<dbReference type="InterPro" id="IPR051049">
    <property type="entry name" value="Dienelactone_hydrolase-like"/>
</dbReference>
<evidence type="ECO:0000259" key="1">
    <source>
        <dbReference type="Pfam" id="PF01738"/>
    </source>
</evidence>
<dbReference type="PANTHER" id="PTHR46623">
    <property type="entry name" value="CARBOXYMETHYLENEBUTENOLIDASE-RELATED"/>
    <property type="match status" value="1"/>
</dbReference>
<organism evidence="2 3">
    <name type="scientific">Luteipulveratus halotolerans</name>
    <dbReference type="NCBI Taxonomy" id="1631356"/>
    <lineage>
        <taxon>Bacteria</taxon>
        <taxon>Bacillati</taxon>
        <taxon>Actinomycetota</taxon>
        <taxon>Actinomycetes</taxon>
        <taxon>Micrococcales</taxon>
        <taxon>Dermacoccaceae</taxon>
        <taxon>Luteipulveratus</taxon>
    </lineage>
</organism>
<comment type="caution">
    <text evidence="2">The sequence shown here is derived from an EMBL/GenBank/DDBJ whole genome shotgun (WGS) entry which is preliminary data.</text>
</comment>
<dbReference type="InterPro" id="IPR029058">
    <property type="entry name" value="AB_hydrolase_fold"/>
</dbReference>
<protein>
    <submittedName>
        <fullName evidence="2">Carboxymethylenebutenolidase</fullName>
    </submittedName>
</protein>
<dbReference type="PATRIC" id="fig|1631356.3.peg.4192"/>
<feature type="domain" description="Dienelactone hydrolase" evidence="1">
    <location>
        <begin position="13"/>
        <end position="231"/>
    </location>
</feature>
<dbReference type="Proteomes" id="UP000037397">
    <property type="component" value="Unassembled WGS sequence"/>
</dbReference>
<sequence>MEITIAVDGEEIGGYLAEPDPRLHGPGPWPAVVILHDIVGLSDDDRVIADRFAQAGYLAVLPDLYSRGGALRCIRSTMKALRAGQGQVFRDVEATRLMLEERRDCTGRIGVVGFCMSGGFALLMAARGFDASAPYYGEVPSDESVLDGACPVVASFGGRDPAPGMKGAAARLESALTARGVEHDVKEYPRSGHSFANRYDGAPLLRVLRIGYRHDDSEDAWRRVLAFFATHLTGATERS</sequence>
<dbReference type="Gene3D" id="3.40.50.1820">
    <property type="entry name" value="alpha/beta hydrolase"/>
    <property type="match status" value="1"/>
</dbReference>